<dbReference type="CDD" id="cd12344">
    <property type="entry name" value="RRM1_SECp43_like"/>
    <property type="match status" value="1"/>
</dbReference>
<dbReference type="PROSITE" id="PS50102">
    <property type="entry name" value="RRM"/>
    <property type="match status" value="3"/>
</dbReference>
<dbReference type="Pfam" id="PF00076">
    <property type="entry name" value="RRM_1"/>
    <property type="match status" value="3"/>
</dbReference>
<dbReference type="InterPro" id="IPR035979">
    <property type="entry name" value="RBD_domain_sf"/>
</dbReference>
<dbReference type="GO" id="GO:0006397">
    <property type="term" value="P:mRNA processing"/>
    <property type="evidence" value="ECO:0007669"/>
    <property type="project" value="UniProtKB-KW"/>
</dbReference>
<comment type="caution">
    <text evidence="11">The sequence shown here is derived from an EMBL/GenBank/DDBJ whole genome shotgun (WGS) entry which is preliminary data.</text>
</comment>
<dbReference type="InterPro" id="IPR012677">
    <property type="entry name" value="Nucleotide-bd_a/b_plait_sf"/>
</dbReference>
<dbReference type="GO" id="GO:0003729">
    <property type="term" value="F:mRNA binding"/>
    <property type="evidence" value="ECO:0007669"/>
    <property type="project" value="InterPro"/>
</dbReference>
<name>A0AA38UBU4_9ASTR</name>
<feature type="region of interest" description="Disordered" evidence="9">
    <location>
        <begin position="406"/>
        <end position="425"/>
    </location>
</feature>
<comment type="function">
    <text evidence="6">Heterogeneous nuclear ribonucleoprotein (hnRNP)-protein binding the poly(A) tail of mRNA and probably involved in some steps of pre-mRNA maturation.</text>
</comment>
<keyword evidence="5" id="KW-0539">Nucleus</keyword>
<accession>A0AA38UBU4</accession>
<comment type="subcellular location">
    <subcellularLocation>
        <location evidence="1">Nucleus</location>
    </subcellularLocation>
</comment>
<evidence type="ECO:0000313" key="11">
    <source>
        <dbReference type="EMBL" id="KAJ9566888.1"/>
    </source>
</evidence>
<dbReference type="GO" id="GO:0005829">
    <property type="term" value="C:cytosol"/>
    <property type="evidence" value="ECO:0007669"/>
    <property type="project" value="TreeGrafter"/>
</dbReference>
<dbReference type="GO" id="GO:0005634">
    <property type="term" value="C:nucleus"/>
    <property type="evidence" value="ECO:0007669"/>
    <property type="project" value="UniProtKB-SubCell"/>
</dbReference>
<evidence type="ECO:0000256" key="5">
    <source>
        <dbReference type="ARBA" id="ARBA00023242"/>
    </source>
</evidence>
<dbReference type="FunFam" id="3.30.70.330:FF:000103">
    <property type="entry name" value="Polyadenylate-binding protein RBP47B"/>
    <property type="match status" value="1"/>
</dbReference>
<dbReference type="Gene3D" id="3.30.70.330">
    <property type="match status" value="3"/>
</dbReference>
<feature type="domain" description="RRM" evidence="10">
    <location>
        <begin position="180"/>
        <end position="259"/>
    </location>
</feature>
<dbReference type="SMART" id="SM00360">
    <property type="entry name" value="RRM"/>
    <property type="match status" value="3"/>
</dbReference>
<dbReference type="PANTHER" id="PTHR47640:SF67">
    <property type="entry name" value="POLYADENYLATE-BINDING PROTEIN RBP45-RELATED"/>
    <property type="match status" value="1"/>
</dbReference>
<evidence type="ECO:0000256" key="9">
    <source>
        <dbReference type="SAM" id="MobiDB-lite"/>
    </source>
</evidence>
<comment type="similarity">
    <text evidence="7">Belongs to the polyadenylate-binding RBP45 family.</text>
</comment>
<keyword evidence="12" id="KW-1185">Reference proteome</keyword>
<proteinExistence type="inferred from homology"/>
<feature type="compositionally biased region" description="Basic and acidic residues" evidence="9">
    <location>
        <begin position="528"/>
        <end position="542"/>
    </location>
</feature>
<dbReference type="InterPro" id="IPR000504">
    <property type="entry name" value="RRM_dom"/>
</dbReference>
<evidence type="ECO:0000313" key="12">
    <source>
        <dbReference type="Proteomes" id="UP001172457"/>
    </source>
</evidence>
<dbReference type="SUPFAM" id="SSF54928">
    <property type="entry name" value="RNA-binding domain, RBD"/>
    <property type="match status" value="2"/>
</dbReference>
<evidence type="ECO:0000256" key="2">
    <source>
        <dbReference type="ARBA" id="ARBA00022664"/>
    </source>
</evidence>
<keyword evidence="4 8" id="KW-0694">RNA-binding</keyword>
<dbReference type="AlphaFoldDB" id="A0AA38UBU4"/>
<evidence type="ECO:0000259" key="10">
    <source>
        <dbReference type="PROSITE" id="PS50102"/>
    </source>
</evidence>
<evidence type="ECO:0000256" key="6">
    <source>
        <dbReference type="ARBA" id="ARBA00057395"/>
    </source>
</evidence>
<dbReference type="EMBL" id="JARYMX010000001">
    <property type="protein sequence ID" value="KAJ9566888.1"/>
    <property type="molecule type" value="Genomic_DNA"/>
</dbReference>
<evidence type="ECO:0000256" key="3">
    <source>
        <dbReference type="ARBA" id="ARBA00022737"/>
    </source>
</evidence>
<dbReference type="CDD" id="cd12345">
    <property type="entry name" value="RRM2_SECp43_like"/>
    <property type="match status" value="1"/>
</dbReference>
<feature type="domain" description="RRM" evidence="10">
    <location>
        <begin position="340"/>
        <end position="412"/>
    </location>
</feature>
<dbReference type="FunFam" id="3.30.70.330:FF:000451">
    <property type="entry name" value="Polyadenylate-binding protein RBP45C"/>
    <property type="match status" value="1"/>
</dbReference>
<evidence type="ECO:0000256" key="1">
    <source>
        <dbReference type="ARBA" id="ARBA00004123"/>
    </source>
</evidence>
<evidence type="ECO:0000256" key="4">
    <source>
        <dbReference type="ARBA" id="ARBA00022884"/>
    </source>
</evidence>
<dbReference type="Proteomes" id="UP001172457">
    <property type="component" value="Chromosome 1"/>
</dbReference>
<organism evidence="11 12">
    <name type="scientific">Centaurea solstitialis</name>
    <name type="common">yellow star-thistle</name>
    <dbReference type="NCBI Taxonomy" id="347529"/>
    <lineage>
        <taxon>Eukaryota</taxon>
        <taxon>Viridiplantae</taxon>
        <taxon>Streptophyta</taxon>
        <taxon>Embryophyta</taxon>
        <taxon>Tracheophyta</taxon>
        <taxon>Spermatophyta</taxon>
        <taxon>Magnoliopsida</taxon>
        <taxon>eudicotyledons</taxon>
        <taxon>Gunneridae</taxon>
        <taxon>Pentapetalae</taxon>
        <taxon>asterids</taxon>
        <taxon>campanulids</taxon>
        <taxon>Asterales</taxon>
        <taxon>Asteraceae</taxon>
        <taxon>Carduoideae</taxon>
        <taxon>Cardueae</taxon>
        <taxon>Centaureinae</taxon>
        <taxon>Centaurea</taxon>
    </lineage>
</organism>
<feature type="domain" description="RRM" evidence="10">
    <location>
        <begin position="87"/>
        <end position="167"/>
    </location>
</feature>
<dbReference type="InterPro" id="IPR050825">
    <property type="entry name" value="RBM42_RBP45_47-like"/>
</dbReference>
<dbReference type="FunFam" id="3.30.70.330:FF:000236">
    <property type="entry name" value="Polyadenylate-binding protein RBP45C"/>
    <property type="match status" value="1"/>
</dbReference>
<keyword evidence="2" id="KW-0507">mRNA processing</keyword>
<reference evidence="11" key="1">
    <citation type="submission" date="2023-03" db="EMBL/GenBank/DDBJ databases">
        <title>Chromosome-scale reference genome and RAD-based genetic map of yellow starthistle (Centaurea solstitialis) reveal putative structural variation and QTLs associated with invader traits.</title>
        <authorList>
            <person name="Reatini B."/>
            <person name="Cang F.A."/>
            <person name="Jiang Q."/>
            <person name="Mckibben M.T.W."/>
            <person name="Barker M.S."/>
            <person name="Rieseberg L.H."/>
            <person name="Dlugosch K.M."/>
        </authorList>
    </citation>
    <scope>NUCLEOTIDE SEQUENCE</scope>
    <source>
        <strain evidence="11">CAN-66</strain>
        <tissue evidence="11">Leaf</tissue>
    </source>
</reference>
<feature type="region of interest" description="Disordered" evidence="9">
    <location>
        <begin position="528"/>
        <end position="564"/>
    </location>
</feature>
<sequence>MQPATTAVMDPRYQQQWMMMNQQQPPPPPQQQFHQQQPQQMYTYNQQPPPAAAAVPPVLPQYPAAAAAAATAGTGPNHQPASADEIRTLWIGDLQYWMDEQYLVSCFAQSGEVISAKVIRNKQTGQSEGYGFIEFVNRPAAERHLQTYNGTLMPNVEQNFRLNWASFGVGEKRADGAPDFTIFVGDLAADVTDYTLQETFRAHYPSVKGAKVVTDRMTGRTKGYGFVKFGDETEQLHAMTEMNGRLCSTRPMRIGPAANKNAVGGQQYPKVLNMQKLIRTPVVSKQGIKGLYHVRCQHIGQYAGTEITRSYLNFKFEFSLLAASYQNTQGTQNEEDPTNTTIFVGGLDPNVTDEHLRQVFSQYGQLVHVKIPVGKRCGFVQFADRSCAEEALRMLQGTQLGGQTVRLSWGRSPSNKQPQQVEQSQYNGGGGYYGYGQGYETYGYAPVAQDPAMYYGGYAAGYGGYPQVQQQPQPQLQPQPQQHQKLMLEIGRCRRRRMNKDTIKQSKPFSFQFGLSCFCNRDDYNENERNPADDGRDYRDDFAPGSIDMLQRRRGGNRKQEKRDERFDLLGQEFDSTGVYCGPFSLNGYRIRIPADALNLKLFK</sequence>
<evidence type="ECO:0000256" key="7">
    <source>
        <dbReference type="ARBA" id="ARBA00061708"/>
    </source>
</evidence>
<protein>
    <recommendedName>
        <fullName evidence="10">RRM domain-containing protein</fullName>
    </recommendedName>
</protein>
<dbReference type="PANTHER" id="PTHR47640">
    <property type="entry name" value="TRNA SELENOCYSTEINE 1-ASSOCIATED PROTEIN 1-RELATED-RELATED"/>
    <property type="match status" value="1"/>
</dbReference>
<evidence type="ECO:0000256" key="8">
    <source>
        <dbReference type="PROSITE-ProRule" id="PRU00176"/>
    </source>
</evidence>
<keyword evidence="3" id="KW-0677">Repeat</keyword>
<gene>
    <name evidence="11" type="ORF">OSB04_002854</name>
</gene>